<reference evidence="1 2" key="1">
    <citation type="submission" date="2018-06" db="EMBL/GenBank/DDBJ databases">
        <authorList>
            <consortium name="Pathogen Informatics"/>
            <person name="Doyle S."/>
        </authorList>
    </citation>
    <scope>NUCLEOTIDE SEQUENCE [LARGE SCALE GENOMIC DNA]</scope>
    <source>
        <strain evidence="1 2">NCTC7582</strain>
    </source>
</reference>
<protein>
    <submittedName>
        <fullName evidence="1">Uncharacterized protein</fullName>
    </submittedName>
</protein>
<organism evidence="1 2">
    <name type="scientific">Lysinibacillus capsici</name>
    <dbReference type="NCBI Taxonomy" id="2115968"/>
    <lineage>
        <taxon>Bacteria</taxon>
        <taxon>Bacillati</taxon>
        <taxon>Bacillota</taxon>
        <taxon>Bacilli</taxon>
        <taxon>Bacillales</taxon>
        <taxon>Bacillaceae</taxon>
        <taxon>Lysinibacillus</taxon>
    </lineage>
</organism>
<dbReference type="Proteomes" id="UP000251431">
    <property type="component" value="Unassembled WGS sequence"/>
</dbReference>
<gene>
    <name evidence="1" type="ORF">NCTC7582_04969</name>
</gene>
<sequence>MFSLIKNDIRFIEIEYDLRYKGSSKTFPDLTIKINFITLAFQ</sequence>
<evidence type="ECO:0000313" key="2">
    <source>
        <dbReference type="Proteomes" id="UP000251431"/>
    </source>
</evidence>
<dbReference type="AlphaFoldDB" id="A0A2X1BSR6"/>
<dbReference type="EMBL" id="UAQE01000004">
    <property type="protein sequence ID" value="SPU38995.1"/>
    <property type="molecule type" value="Genomic_DNA"/>
</dbReference>
<evidence type="ECO:0000313" key="1">
    <source>
        <dbReference type="EMBL" id="SPU38995.1"/>
    </source>
</evidence>
<name>A0A2X1BSR6_9BACI</name>
<proteinExistence type="predicted"/>
<accession>A0A2X1BSR6</accession>